<feature type="binding site" evidence="10">
    <location>
        <position position="160"/>
    </location>
    <ligand>
        <name>ATP</name>
        <dbReference type="ChEBI" id="CHEBI:30616"/>
    </ligand>
</feature>
<dbReference type="InterPro" id="IPR046884">
    <property type="entry name" value="MnmA-like_central"/>
</dbReference>
<dbReference type="GO" id="GO:0002143">
    <property type="term" value="P:tRNA wobble position uridine thiolation"/>
    <property type="evidence" value="ECO:0007669"/>
    <property type="project" value="TreeGrafter"/>
</dbReference>
<evidence type="ECO:0000256" key="5">
    <source>
        <dbReference type="ARBA" id="ARBA00022840"/>
    </source>
</evidence>
<evidence type="ECO:0000259" key="11">
    <source>
        <dbReference type="Pfam" id="PF20258"/>
    </source>
</evidence>
<dbReference type="FunFam" id="2.30.30.280:FF:000001">
    <property type="entry name" value="tRNA-specific 2-thiouridylase MnmA"/>
    <property type="match status" value="1"/>
</dbReference>
<feature type="binding site" evidence="10">
    <location>
        <begin position="48"/>
        <end position="55"/>
    </location>
    <ligand>
        <name>ATP</name>
        <dbReference type="ChEBI" id="CHEBI:30616"/>
    </ligand>
</feature>
<comment type="caution">
    <text evidence="10">Lacks conserved residue(s) required for the propagation of feature annotation.</text>
</comment>
<sequence>MGVLPPAVCPLPAPVASSAFVPPASTPAGQAALERLRAWPGEHRVAVGLSGGVDSSLTAALLVEAGWQVEGLTLWLMSGKGACCAEGLVDAAGICEQLGVPHHVVDFREHFQAQIVDFLVQGYQAGVTPLPCSRCNREVKFGPMLQWAESERSIGRLATGHYARVRHGASSDNGRHQLLRGLDGQKDQSYFLYDLPQEALGRLVFPLGELTKADTRLEAERHGLRTAQKPESQDLCLADHHGSMKAFLDAYLPPRQGQIVLTDGTVVGEHDGIEHFTIGQRKGLGVAWSEPLHVVRLDGAMNQVVVAPRAGAARGEALVGAVNWVSIEPPTEPMELEVQVRYRSAPEPARLIPLPATDADSAALRPHRVRLEFAEEQFSITPGQAAVFYAGEVLLGGGLIQS</sequence>
<comment type="function">
    <text evidence="9 10">Catalyzes the 2-thiolation of uridine at the wobble position (U34) of tRNA, leading to the formation of s(2)U34.</text>
</comment>
<dbReference type="Gene3D" id="2.30.30.280">
    <property type="entry name" value="Adenine nucleotide alpha hydrolases-like domains"/>
    <property type="match status" value="1"/>
</dbReference>
<evidence type="ECO:0000256" key="3">
    <source>
        <dbReference type="ARBA" id="ARBA00022694"/>
    </source>
</evidence>
<keyword evidence="3 10" id="KW-0819">tRNA processing</keyword>
<evidence type="ECO:0000256" key="7">
    <source>
        <dbReference type="ARBA" id="ARBA00023157"/>
    </source>
</evidence>
<keyword evidence="1 10" id="KW-0820">tRNA-binding</keyword>
<dbReference type="HAMAP" id="MF_00144">
    <property type="entry name" value="tRNA_thiouridyl_MnmA"/>
    <property type="match status" value="1"/>
</dbReference>
<dbReference type="Pfam" id="PF20258">
    <property type="entry name" value="tRNA_Me_trans_C"/>
    <property type="match status" value="1"/>
</dbReference>
<dbReference type="Gene3D" id="2.40.30.10">
    <property type="entry name" value="Translation factors"/>
    <property type="match status" value="1"/>
</dbReference>
<keyword evidence="7" id="KW-1015">Disulfide bond</keyword>
<dbReference type="GO" id="GO:0005737">
    <property type="term" value="C:cytoplasm"/>
    <property type="evidence" value="ECO:0007669"/>
    <property type="project" value="UniProtKB-SubCell"/>
</dbReference>
<dbReference type="AlphaFoldDB" id="A0A2P7MYS0"/>
<feature type="region of interest" description="Interaction with tRNA" evidence="10">
    <location>
        <begin position="341"/>
        <end position="342"/>
    </location>
</feature>
<dbReference type="Pfam" id="PF20259">
    <property type="entry name" value="tRNA_Me_trans_M"/>
    <property type="match status" value="1"/>
</dbReference>
<dbReference type="CDD" id="cd01998">
    <property type="entry name" value="MnmA_TRMU-like"/>
    <property type="match status" value="1"/>
</dbReference>
<dbReference type="GO" id="GO:0103016">
    <property type="term" value="F:tRNA-uridine 2-sulfurtransferase activity"/>
    <property type="evidence" value="ECO:0007669"/>
    <property type="project" value="UniProtKB-EC"/>
</dbReference>
<reference evidence="13 14" key="1">
    <citation type="journal article" date="2018" name="Environ. Microbiol.">
        <title>Ecological and genomic features of two widespread freshwater picocyanobacteria.</title>
        <authorList>
            <person name="Cabello-Yeves P.J."/>
            <person name="Picazo A."/>
            <person name="Camacho A."/>
            <person name="Callieri C."/>
            <person name="Rosselli R."/>
            <person name="Roda-Garcia J.J."/>
            <person name="Coutinho F.H."/>
            <person name="Rodriguez-Valera F."/>
        </authorList>
    </citation>
    <scope>NUCLEOTIDE SEQUENCE [LARGE SCALE GENOMIC DNA]</scope>
    <source>
        <strain evidence="13 14">Tous</strain>
    </source>
</reference>
<evidence type="ECO:0000256" key="9">
    <source>
        <dbReference type="ARBA" id="ARBA00056575"/>
    </source>
</evidence>
<keyword evidence="6 10" id="KW-0694">RNA-binding</keyword>
<comment type="subcellular location">
    <subcellularLocation>
        <location evidence="10">Cytoplasm</location>
    </subcellularLocation>
</comment>
<dbReference type="Proteomes" id="UP000243002">
    <property type="component" value="Unassembled WGS sequence"/>
</dbReference>
<evidence type="ECO:0000256" key="8">
    <source>
        <dbReference type="ARBA" id="ARBA00051542"/>
    </source>
</evidence>
<keyword evidence="5 10" id="KW-0067">ATP-binding</keyword>
<dbReference type="Pfam" id="PF03054">
    <property type="entry name" value="tRNA_Me_trans"/>
    <property type="match status" value="1"/>
</dbReference>
<proteinExistence type="inferred from homology"/>
<dbReference type="InterPro" id="IPR004506">
    <property type="entry name" value="MnmA-like"/>
</dbReference>
<keyword evidence="2 10" id="KW-0808">Transferase</keyword>
<feature type="binding site" evidence="10">
    <location>
        <position position="74"/>
    </location>
    <ligand>
        <name>ATP</name>
        <dbReference type="ChEBI" id="CHEBI:30616"/>
    </ligand>
</feature>
<feature type="domain" description="tRNA-specific 2-thiouridylase MnmA-like C-terminal" evidence="11">
    <location>
        <begin position="318"/>
        <end position="400"/>
    </location>
</feature>
<evidence type="ECO:0000259" key="12">
    <source>
        <dbReference type="Pfam" id="PF20259"/>
    </source>
</evidence>
<feature type="active site" description="Nucleophile" evidence="10">
    <location>
        <position position="135"/>
    </location>
</feature>
<dbReference type="EMBL" id="PXXO01000004">
    <property type="protein sequence ID" value="PSJ06342.1"/>
    <property type="molecule type" value="Genomic_DNA"/>
</dbReference>
<dbReference type="NCBIfam" id="TIGR00420">
    <property type="entry name" value="trmU"/>
    <property type="match status" value="1"/>
</dbReference>
<comment type="caution">
    <text evidence="13">The sequence shown here is derived from an EMBL/GenBank/DDBJ whole genome shotgun (WGS) entry which is preliminary data.</text>
</comment>
<protein>
    <recommendedName>
        <fullName evidence="10">tRNA-specific 2-thiouridylase MnmA</fullName>
        <ecNumber evidence="10">2.8.1.13</ecNumber>
    </recommendedName>
</protein>
<keyword evidence="14" id="KW-1185">Reference proteome</keyword>
<keyword evidence="4 10" id="KW-0547">Nucleotide-binding</keyword>
<dbReference type="InterPro" id="IPR023382">
    <property type="entry name" value="MnmA-like_central_sf"/>
</dbReference>
<organism evidence="13 14">
    <name type="scientific">Cyanobium usitatum str. Tous</name>
    <dbReference type="NCBI Taxonomy" id="2116684"/>
    <lineage>
        <taxon>Bacteria</taxon>
        <taxon>Bacillati</taxon>
        <taxon>Cyanobacteriota</taxon>
        <taxon>Cyanophyceae</taxon>
        <taxon>Synechococcales</taxon>
        <taxon>Prochlorococcaceae</taxon>
        <taxon>Cyanobium</taxon>
    </lineage>
</organism>
<dbReference type="EC" id="2.8.1.13" evidence="10"/>
<evidence type="ECO:0000256" key="2">
    <source>
        <dbReference type="ARBA" id="ARBA00022679"/>
    </source>
</evidence>
<feature type="region of interest" description="Interaction with tRNA" evidence="10">
    <location>
        <begin position="186"/>
        <end position="188"/>
    </location>
</feature>
<evidence type="ECO:0000256" key="4">
    <source>
        <dbReference type="ARBA" id="ARBA00022741"/>
    </source>
</evidence>
<dbReference type="PANTHER" id="PTHR11933:SF5">
    <property type="entry name" value="MITOCHONDRIAL TRNA-SPECIFIC 2-THIOURIDYLASE 1"/>
    <property type="match status" value="1"/>
</dbReference>
<evidence type="ECO:0000313" key="14">
    <source>
        <dbReference type="Proteomes" id="UP000243002"/>
    </source>
</evidence>
<feature type="active site" description="Cysteine persulfide intermediate" evidence="10">
    <location>
        <position position="236"/>
    </location>
</feature>
<evidence type="ECO:0000256" key="1">
    <source>
        <dbReference type="ARBA" id="ARBA00022555"/>
    </source>
</evidence>
<dbReference type="InterPro" id="IPR014729">
    <property type="entry name" value="Rossmann-like_a/b/a_fold"/>
</dbReference>
<comment type="catalytic activity">
    <reaction evidence="8 10">
        <text>S-sulfanyl-L-cysteinyl-[protein] + uridine(34) in tRNA + AH2 + ATP = 2-thiouridine(34) in tRNA + L-cysteinyl-[protein] + A + AMP + diphosphate + H(+)</text>
        <dbReference type="Rhea" id="RHEA:47032"/>
        <dbReference type="Rhea" id="RHEA-COMP:10131"/>
        <dbReference type="Rhea" id="RHEA-COMP:11726"/>
        <dbReference type="Rhea" id="RHEA-COMP:11727"/>
        <dbReference type="Rhea" id="RHEA-COMP:11728"/>
        <dbReference type="ChEBI" id="CHEBI:13193"/>
        <dbReference type="ChEBI" id="CHEBI:15378"/>
        <dbReference type="ChEBI" id="CHEBI:17499"/>
        <dbReference type="ChEBI" id="CHEBI:29950"/>
        <dbReference type="ChEBI" id="CHEBI:30616"/>
        <dbReference type="ChEBI" id="CHEBI:33019"/>
        <dbReference type="ChEBI" id="CHEBI:61963"/>
        <dbReference type="ChEBI" id="CHEBI:65315"/>
        <dbReference type="ChEBI" id="CHEBI:87170"/>
        <dbReference type="ChEBI" id="CHEBI:456215"/>
        <dbReference type="EC" id="2.8.1.13"/>
    </reaction>
</comment>
<dbReference type="Gene3D" id="3.40.50.620">
    <property type="entry name" value="HUPs"/>
    <property type="match status" value="1"/>
</dbReference>
<dbReference type="InterPro" id="IPR046885">
    <property type="entry name" value="MnmA-like_C"/>
</dbReference>
<comment type="similarity">
    <text evidence="10">Belongs to the MnmA/TRMU family.</text>
</comment>
<name>A0A2P7MYS0_9CYAN</name>
<evidence type="ECO:0000313" key="13">
    <source>
        <dbReference type="EMBL" id="PSJ06342.1"/>
    </source>
</evidence>
<feature type="site" description="Interaction with tRNA" evidence="10">
    <location>
        <position position="161"/>
    </location>
</feature>
<dbReference type="GO" id="GO:0000049">
    <property type="term" value="F:tRNA binding"/>
    <property type="evidence" value="ECO:0007669"/>
    <property type="project" value="UniProtKB-KW"/>
</dbReference>
<feature type="site" description="Interaction with tRNA" evidence="10">
    <location>
        <position position="384"/>
    </location>
</feature>
<evidence type="ECO:0000256" key="6">
    <source>
        <dbReference type="ARBA" id="ARBA00022884"/>
    </source>
</evidence>
<gene>
    <name evidence="10" type="primary">mnmA</name>
    <name evidence="13" type="ORF">C7K55_04315</name>
</gene>
<evidence type="ECO:0000256" key="10">
    <source>
        <dbReference type="HAMAP-Rule" id="MF_00144"/>
    </source>
</evidence>
<accession>A0A2P7MYS0</accession>
<dbReference type="GO" id="GO:0005524">
    <property type="term" value="F:ATP binding"/>
    <property type="evidence" value="ECO:0007669"/>
    <property type="project" value="UniProtKB-KW"/>
</dbReference>
<keyword evidence="10" id="KW-0963">Cytoplasm</keyword>
<feature type="domain" description="tRNA-specific 2-thiouridylase MnmA-like central" evidence="12">
    <location>
        <begin position="245"/>
        <end position="307"/>
    </location>
</feature>
<dbReference type="OrthoDB" id="9800696at2"/>
<dbReference type="NCBIfam" id="NF001138">
    <property type="entry name" value="PRK00143.1"/>
    <property type="match status" value="1"/>
</dbReference>
<dbReference type="PANTHER" id="PTHR11933">
    <property type="entry name" value="TRNA 5-METHYLAMINOMETHYL-2-THIOURIDYLATE -METHYLTRANSFERASE"/>
    <property type="match status" value="1"/>
</dbReference>
<dbReference type="SUPFAM" id="SSF52402">
    <property type="entry name" value="Adenine nucleotide alpha hydrolases-like"/>
    <property type="match status" value="1"/>
</dbReference>